<accession>A0ABV1RH24</accession>
<dbReference type="Proteomes" id="UP001467690">
    <property type="component" value="Unassembled WGS sequence"/>
</dbReference>
<evidence type="ECO:0008006" key="3">
    <source>
        <dbReference type="Google" id="ProtNLM"/>
    </source>
</evidence>
<protein>
    <recommendedName>
        <fullName evidence="3">Methyltransferase type 11 domain-containing protein</fullName>
    </recommendedName>
</protein>
<dbReference type="RefSeq" id="WP_350401705.1">
    <property type="nucleotide sequence ID" value="NZ_JBELOE010000200.1"/>
</dbReference>
<keyword evidence="2" id="KW-1185">Reference proteome</keyword>
<evidence type="ECO:0000313" key="1">
    <source>
        <dbReference type="EMBL" id="MER2492194.1"/>
    </source>
</evidence>
<dbReference type="EMBL" id="JBELOE010000200">
    <property type="protein sequence ID" value="MER2492194.1"/>
    <property type="molecule type" value="Genomic_DNA"/>
</dbReference>
<gene>
    <name evidence="1" type="ORF">ABS311_09900</name>
</gene>
<organism evidence="1 2">
    <name type="scientific">Catenovulum sediminis</name>
    <dbReference type="NCBI Taxonomy" id="1740262"/>
    <lineage>
        <taxon>Bacteria</taxon>
        <taxon>Pseudomonadati</taxon>
        <taxon>Pseudomonadota</taxon>
        <taxon>Gammaproteobacteria</taxon>
        <taxon>Alteromonadales</taxon>
        <taxon>Alteromonadaceae</taxon>
        <taxon>Catenovulum</taxon>
    </lineage>
</organism>
<comment type="caution">
    <text evidence="1">The sequence shown here is derived from an EMBL/GenBank/DDBJ whole genome shotgun (WGS) entry which is preliminary data.</text>
</comment>
<name>A0ABV1RH24_9ALTE</name>
<reference evidence="1 2" key="1">
    <citation type="submission" date="2024-06" db="EMBL/GenBank/DDBJ databases">
        <authorList>
            <person name="Chen R.Y."/>
        </authorList>
    </citation>
    <scope>NUCLEOTIDE SEQUENCE [LARGE SCALE GENOMIC DNA]</scope>
    <source>
        <strain evidence="1 2">D2</strain>
    </source>
</reference>
<dbReference type="SUPFAM" id="SSF53335">
    <property type="entry name" value="S-adenosyl-L-methionine-dependent methyltransferases"/>
    <property type="match status" value="1"/>
</dbReference>
<proteinExistence type="predicted"/>
<dbReference type="Gene3D" id="3.40.50.150">
    <property type="entry name" value="Vaccinia Virus protein VP39"/>
    <property type="match status" value="1"/>
</dbReference>
<evidence type="ECO:0000313" key="2">
    <source>
        <dbReference type="Proteomes" id="UP001467690"/>
    </source>
</evidence>
<dbReference type="InterPro" id="IPR029063">
    <property type="entry name" value="SAM-dependent_MTases_sf"/>
</dbReference>
<sequence length="353" mass="40619">MKPYIVFGVGQWTDDIINRNLVKLEDITAFSVTKPQTSIHLNYNKPIVPLDNLSQYSQSHFFVIASESYKQIFVSLLERGVAASNVFAFLPHFNCLAPLAKQTIGMCLNIGGGYNFYHSDWINLESSSSYLYPFQLTPNCKFPIPEGQIGLLYSSHNFEHLNDETLSNILNESFRVCSHGAKFILKLPDFEAVVDAWKQSNQEYFSRGWGFESLLDNWKFHNIEDTVANRALMIFCGISLKESAKIFERDIDWDAPGYIGPVPLADEEVDILMEETSANKISSRLVEKAKRLYPECEFIHQNAWFSFEVINMIESVGFKFVTMEKDQIIDEFSQIPDVKKSYEISRYYYFAKP</sequence>